<reference evidence="2 3" key="1">
    <citation type="submission" date="2019-10" db="EMBL/GenBank/DDBJ databases">
        <authorList>
            <person name="Palmer J.M."/>
        </authorList>
    </citation>
    <scope>NUCLEOTIDE SEQUENCE [LARGE SCALE GENOMIC DNA]</scope>
    <source>
        <strain evidence="2 3">TWF694</strain>
    </source>
</reference>
<comment type="caution">
    <text evidence="2">The sequence shown here is derived from an EMBL/GenBank/DDBJ whole genome shotgun (WGS) entry which is preliminary data.</text>
</comment>
<dbReference type="EMBL" id="JAVHJO010000013">
    <property type="protein sequence ID" value="KAK6530370.1"/>
    <property type="molecule type" value="Genomic_DNA"/>
</dbReference>
<feature type="chain" id="PRO_5043709920" evidence="1">
    <location>
        <begin position="19"/>
        <end position="144"/>
    </location>
</feature>
<organism evidence="2 3">
    <name type="scientific">Orbilia ellipsospora</name>
    <dbReference type="NCBI Taxonomy" id="2528407"/>
    <lineage>
        <taxon>Eukaryota</taxon>
        <taxon>Fungi</taxon>
        <taxon>Dikarya</taxon>
        <taxon>Ascomycota</taxon>
        <taxon>Pezizomycotina</taxon>
        <taxon>Orbiliomycetes</taxon>
        <taxon>Orbiliales</taxon>
        <taxon>Orbiliaceae</taxon>
        <taxon>Orbilia</taxon>
    </lineage>
</organism>
<evidence type="ECO:0000256" key="1">
    <source>
        <dbReference type="SAM" id="SignalP"/>
    </source>
</evidence>
<sequence length="144" mass="15021">MLLLILSLILGLSALTYGQLDWGGVGVWVTIKSEPFYQGDGPLQVAAEKVTGGEAGDGGACFAIYGSDVGPGKNLTIIVKSLEVFNGICYFYGPETDGCFGRLYANQLPEAKFALADGAIPDASDSKAALGVDDATINSFICWS</sequence>
<gene>
    <name evidence="2" type="ORF">TWF694_003726</name>
</gene>
<keyword evidence="1" id="KW-0732">Signal</keyword>
<evidence type="ECO:0000313" key="3">
    <source>
        <dbReference type="Proteomes" id="UP001365542"/>
    </source>
</evidence>
<dbReference type="AlphaFoldDB" id="A0AAV9WZ34"/>
<keyword evidence="3" id="KW-1185">Reference proteome</keyword>
<proteinExistence type="predicted"/>
<protein>
    <submittedName>
        <fullName evidence="2">Uncharacterized protein</fullName>
    </submittedName>
</protein>
<accession>A0AAV9WZ34</accession>
<feature type="signal peptide" evidence="1">
    <location>
        <begin position="1"/>
        <end position="18"/>
    </location>
</feature>
<name>A0AAV9WZ34_9PEZI</name>
<dbReference type="Proteomes" id="UP001365542">
    <property type="component" value="Unassembled WGS sequence"/>
</dbReference>
<evidence type="ECO:0000313" key="2">
    <source>
        <dbReference type="EMBL" id="KAK6530370.1"/>
    </source>
</evidence>